<reference evidence="2 3" key="1">
    <citation type="journal article" date="2013" name="BMC Genomics">
        <title>The miniature genome of a carnivorous plant Genlisea aurea contains a low number of genes and short non-coding sequences.</title>
        <authorList>
            <person name="Leushkin E.V."/>
            <person name="Sutormin R.A."/>
            <person name="Nabieva E.R."/>
            <person name="Penin A.A."/>
            <person name="Kondrashov A.S."/>
            <person name="Logacheva M.D."/>
        </authorList>
    </citation>
    <scope>NUCLEOTIDE SEQUENCE [LARGE SCALE GENOMIC DNA]</scope>
</reference>
<dbReference type="Proteomes" id="UP000015453">
    <property type="component" value="Unassembled WGS sequence"/>
</dbReference>
<protein>
    <recommendedName>
        <fullName evidence="4">Maf-like protein</fullName>
    </recommendedName>
</protein>
<comment type="caution">
    <text evidence="2">The sequence shown here is derived from an EMBL/GenBank/DDBJ whole genome shotgun (WGS) entry which is preliminary data.</text>
</comment>
<feature type="non-terminal residue" evidence="2">
    <location>
        <position position="127"/>
    </location>
</feature>
<dbReference type="Gene3D" id="3.90.950.10">
    <property type="match status" value="2"/>
</dbReference>
<dbReference type="PANTHER" id="PTHR43213:SF4">
    <property type="entry name" value="7-METHYL-GTP PYROPHOSPHATASE"/>
    <property type="match status" value="1"/>
</dbReference>
<sequence length="127" mass="14096">QLILGSSSIARRKILGEMGYKFTVMAADIDEKAIRKEKPEDLVMALAEAKADAIVGRLKIENKEIFKKPSIVITSDTVENSESKLHGEEDAQTTLLITCDQVVVYEGKIREKPSNKVEAREYLKGSS</sequence>
<evidence type="ECO:0000313" key="2">
    <source>
        <dbReference type="EMBL" id="EPS66060.1"/>
    </source>
</evidence>
<dbReference type="InterPro" id="IPR003697">
    <property type="entry name" value="Maf-like"/>
</dbReference>
<evidence type="ECO:0008006" key="4">
    <source>
        <dbReference type="Google" id="ProtNLM"/>
    </source>
</evidence>
<evidence type="ECO:0000313" key="3">
    <source>
        <dbReference type="Proteomes" id="UP000015453"/>
    </source>
</evidence>
<dbReference type="AlphaFoldDB" id="S8CGU5"/>
<dbReference type="Pfam" id="PF02545">
    <property type="entry name" value="Maf"/>
    <property type="match status" value="1"/>
</dbReference>
<gene>
    <name evidence="2" type="ORF">M569_08716</name>
</gene>
<name>S8CGU5_9LAMI</name>
<dbReference type="InterPro" id="IPR029001">
    <property type="entry name" value="ITPase-like_fam"/>
</dbReference>
<dbReference type="SUPFAM" id="SSF52972">
    <property type="entry name" value="ITPase-like"/>
    <property type="match status" value="1"/>
</dbReference>
<evidence type="ECO:0000256" key="1">
    <source>
        <dbReference type="ARBA" id="ARBA00022801"/>
    </source>
</evidence>
<organism evidence="2 3">
    <name type="scientific">Genlisea aurea</name>
    <dbReference type="NCBI Taxonomy" id="192259"/>
    <lineage>
        <taxon>Eukaryota</taxon>
        <taxon>Viridiplantae</taxon>
        <taxon>Streptophyta</taxon>
        <taxon>Embryophyta</taxon>
        <taxon>Tracheophyta</taxon>
        <taxon>Spermatophyta</taxon>
        <taxon>Magnoliopsida</taxon>
        <taxon>eudicotyledons</taxon>
        <taxon>Gunneridae</taxon>
        <taxon>Pentapetalae</taxon>
        <taxon>asterids</taxon>
        <taxon>lamiids</taxon>
        <taxon>Lamiales</taxon>
        <taxon>Lentibulariaceae</taxon>
        <taxon>Genlisea</taxon>
    </lineage>
</organism>
<accession>S8CGU5</accession>
<dbReference type="GO" id="GO:0047429">
    <property type="term" value="F:nucleoside triphosphate diphosphatase activity"/>
    <property type="evidence" value="ECO:0007669"/>
    <property type="project" value="InterPro"/>
</dbReference>
<dbReference type="EMBL" id="AUSU01003889">
    <property type="protein sequence ID" value="EPS66060.1"/>
    <property type="molecule type" value="Genomic_DNA"/>
</dbReference>
<feature type="non-terminal residue" evidence="2">
    <location>
        <position position="1"/>
    </location>
</feature>
<keyword evidence="3" id="KW-1185">Reference proteome</keyword>
<dbReference type="OrthoDB" id="10267058at2759"/>
<proteinExistence type="predicted"/>
<dbReference type="PANTHER" id="PTHR43213">
    <property type="entry name" value="BIFUNCTIONAL DTTP/UTP PYROPHOSPHATASE/METHYLTRANSFERASE PROTEIN-RELATED"/>
    <property type="match status" value="1"/>
</dbReference>
<keyword evidence="1" id="KW-0378">Hydrolase</keyword>